<keyword evidence="3" id="KW-1185">Reference proteome</keyword>
<feature type="domain" description="Secretion system C-terminal sorting" evidence="1">
    <location>
        <begin position="973"/>
        <end position="1049"/>
    </location>
</feature>
<dbReference type="InterPro" id="IPR026444">
    <property type="entry name" value="Secre_tail"/>
</dbReference>
<accession>A0ABS9KH39</accession>
<evidence type="ECO:0000259" key="1">
    <source>
        <dbReference type="Pfam" id="PF18962"/>
    </source>
</evidence>
<dbReference type="EMBL" id="JAKLWS010000027">
    <property type="protein sequence ID" value="MCG2590171.1"/>
    <property type="molecule type" value="Genomic_DNA"/>
</dbReference>
<dbReference type="PANTHER" id="PTHR41775:SF1">
    <property type="entry name" value="PEPTIDASE M6-LIKE DOMAIN-CONTAINING PROTEIN"/>
    <property type="match status" value="1"/>
</dbReference>
<name>A0ABS9KH39_9BACT</name>
<organism evidence="2 3">
    <name type="scientific">Rhodohalobacter sulfatireducens</name>
    <dbReference type="NCBI Taxonomy" id="2911366"/>
    <lineage>
        <taxon>Bacteria</taxon>
        <taxon>Pseudomonadati</taxon>
        <taxon>Balneolota</taxon>
        <taxon>Balneolia</taxon>
        <taxon>Balneolales</taxon>
        <taxon>Balneolaceae</taxon>
        <taxon>Rhodohalobacter</taxon>
    </lineage>
</organism>
<evidence type="ECO:0000313" key="3">
    <source>
        <dbReference type="Proteomes" id="UP001165366"/>
    </source>
</evidence>
<sequence length="1055" mass="116891">MTYLTSRSSGIYILSLLFLIHLSSVDALSQHRVRPDILSSSKTSSSSSLNQNLKILGVMVEFQPDTNRFTSGNGTFDTGSIPYLEDPGTNIDALPHDQNYFEAHLEFVKNYYEKVSRNQISVDFEVLPDIYELPQKMAKYSPIGENPDLSEMITFITDVWTRVSESEDLTTDFKNGDNIAFVIFHAGVGRDVELSGTSLDKTPQDLPSFYLNKQTLADFLDAPSFSGFPINNGDLLVDNSLIVPRTLTRSGTDAVGNQFVLPLSVNGLLTAQIGSHLGLPDLFNTETGQSGIGRFGLMDGAGIFSYNGLFPPELSAWEKTYLGWETPFLVDTNSESNITLPSSSDKQDNSVAKIPLSKSEYFLIENRHRDPEGNGVTLTIKKSDGSYVNQTFTNQDLGFVNQSTGFDELLEPGVVVDVSHYDFSLPGGVISQNDGTERELNGGILIWHIDERVIQSEINRGSINNNPDRKGVDLEEADGAQDIGLPTSIGLSQNEVNGSTFDFWWSGNDARVIAQADTILFYENRFGPDTRPNNKSNSGASSNFELFDFSSNLPVASFNIRPVNPFSDLYDLWDTQSNLQINTTSLSYDTFWQQYPLASQPISNGWIMIPGYDGIRFYNPTQRKLSDSKIEIASLQQPYLKHNLIAIAENPSSTEDLLTISTYEFDQGEMSKISDYNVQPNKAFISSHQNNTLDIDGTSSQIDLTNGEIIQNNLAVQYSGRIGDYQAKIENGSLILEYPGGSVTHVISQKNEDSRLYTGIVNSSQKSILFYLLEDGKLSIFSSDDNYQTQHIIHDSEEVDWPAIADFDRDGGPDFLFIDYSANQLIAKNVNGAVLSSFPLPEPKDVTFVGTPLIADLNSDQLNDLIITGYDQSSMNLYAYNEKGESIEGFPLLVGGLSDSAGQLVHPLISEDKLFAVSHTGELKVWEFKELQNALWRSKYGNQTNNKVSAFIEFDVPVDPQLSLLNSKETYNWPNPARDQTQIRFQTKEPAEVRIKVLTMSGRVISDQTVQSKGTVSEEISLDTSSWASGGYFALIEARASGVKEKKIVKIAIAR</sequence>
<evidence type="ECO:0000313" key="2">
    <source>
        <dbReference type="EMBL" id="MCG2590171.1"/>
    </source>
</evidence>
<gene>
    <name evidence="2" type="ORF">L6773_16460</name>
</gene>
<protein>
    <submittedName>
        <fullName evidence="2">T9SS type A sorting domain-containing protein</fullName>
    </submittedName>
</protein>
<dbReference type="InterPro" id="IPR028994">
    <property type="entry name" value="Integrin_alpha_N"/>
</dbReference>
<dbReference type="Proteomes" id="UP001165366">
    <property type="component" value="Unassembled WGS sequence"/>
</dbReference>
<dbReference type="SUPFAM" id="SSF69318">
    <property type="entry name" value="Integrin alpha N-terminal domain"/>
    <property type="match status" value="1"/>
</dbReference>
<reference evidence="2" key="2">
    <citation type="submission" date="2024-05" db="EMBL/GenBank/DDBJ databases">
        <title>Rhodohalobacter halophilus gen. nov., sp. nov., a moderately halophilic member of the family Balneolaceae.</title>
        <authorList>
            <person name="Xia J."/>
        </authorList>
    </citation>
    <scope>NUCLEOTIDE SEQUENCE</scope>
    <source>
        <strain evidence="2">WB101</strain>
    </source>
</reference>
<dbReference type="PANTHER" id="PTHR41775">
    <property type="entry name" value="SECRETED PROTEIN-RELATED"/>
    <property type="match status" value="1"/>
</dbReference>
<reference evidence="2" key="1">
    <citation type="submission" date="2022-01" db="EMBL/GenBank/DDBJ databases">
        <authorList>
            <person name="Wang Y."/>
        </authorList>
    </citation>
    <scope>NUCLEOTIDE SEQUENCE</scope>
    <source>
        <strain evidence="2">WB101</strain>
    </source>
</reference>
<proteinExistence type="predicted"/>
<dbReference type="RefSeq" id="WP_237855528.1">
    <property type="nucleotide sequence ID" value="NZ_JAKLWS010000027.1"/>
</dbReference>
<dbReference type="NCBIfam" id="TIGR04183">
    <property type="entry name" value="Por_Secre_tail"/>
    <property type="match status" value="1"/>
</dbReference>
<dbReference type="Pfam" id="PF18962">
    <property type="entry name" value="Por_Secre_tail"/>
    <property type="match status" value="1"/>
</dbReference>
<comment type="caution">
    <text evidence="2">The sequence shown here is derived from an EMBL/GenBank/DDBJ whole genome shotgun (WGS) entry which is preliminary data.</text>
</comment>